<evidence type="ECO:0000313" key="2">
    <source>
        <dbReference type="Proteomes" id="UP000308600"/>
    </source>
</evidence>
<dbReference type="EMBL" id="ML208384">
    <property type="protein sequence ID" value="TFK67143.1"/>
    <property type="molecule type" value="Genomic_DNA"/>
</dbReference>
<sequence length="419" mass="47152">MPALPAEVWTHILRLATHVPYFLLTNTMDLPYYQHDRTFVVTRYLQDSLAGKLNLVLVCKLWYTYGIRFLYEGIVVRRYPDIGTLKRILQDTGEESGHGDAPTSVGHFVKRFDIASVGERPWNFVLEEAWKSISDILRCLPRLQMWGPTGPISSLPGGFIPPFVIDTLMQTCGSSLQILSWTGYAEKPRWQDLARLLRSTPNLHFLQCAFGAGPGSRLVNHGAPGPSPLPNVHLPPILPQVTSVSITSLYFPTHTGRPSLIEMIASSPLEYIQTTQLSVDRMSYIFSTCSSRLMYLNLAYNGTAWDLPWLMEALRDHCPNLRHLQIMFTSMSLFTSNLQIPPSVEVLVVEFGHIRHGQAIWDKFSEGVQTMTANGLKEFVLVHQVPLGWPPEGSFKAIREHLKSMGVVFRDSNGDPFCG</sequence>
<keyword evidence="2" id="KW-1185">Reference proteome</keyword>
<dbReference type="Proteomes" id="UP000308600">
    <property type="component" value="Unassembled WGS sequence"/>
</dbReference>
<accession>A0ACD3AMJ4</accession>
<gene>
    <name evidence="1" type="ORF">BDN72DRAFT_843454</name>
</gene>
<proteinExistence type="predicted"/>
<evidence type="ECO:0000313" key="1">
    <source>
        <dbReference type="EMBL" id="TFK67143.1"/>
    </source>
</evidence>
<name>A0ACD3AMJ4_9AGAR</name>
<protein>
    <submittedName>
        <fullName evidence="1">Uncharacterized protein</fullName>
    </submittedName>
</protein>
<organism evidence="1 2">
    <name type="scientific">Pluteus cervinus</name>
    <dbReference type="NCBI Taxonomy" id="181527"/>
    <lineage>
        <taxon>Eukaryota</taxon>
        <taxon>Fungi</taxon>
        <taxon>Dikarya</taxon>
        <taxon>Basidiomycota</taxon>
        <taxon>Agaricomycotina</taxon>
        <taxon>Agaricomycetes</taxon>
        <taxon>Agaricomycetidae</taxon>
        <taxon>Agaricales</taxon>
        <taxon>Pluteineae</taxon>
        <taxon>Pluteaceae</taxon>
        <taxon>Pluteus</taxon>
    </lineage>
</organism>
<reference evidence="1 2" key="1">
    <citation type="journal article" date="2019" name="Nat. Ecol. Evol.">
        <title>Megaphylogeny resolves global patterns of mushroom evolution.</title>
        <authorList>
            <person name="Varga T."/>
            <person name="Krizsan K."/>
            <person name="Foldi C."/>
            <person name="Dima B."/>
            <person name="Sanchez-Garcia M."/>
            <person name="Sanchez-Ramirez S."/>
            <person name="Szollosi G.J."/>
            <person name="Szarkandi J.G."/>
            <person name="Papp V."/>
            <person name="Albert L."/>
            <person name="Andreopoulos W."/>
            <person name="Angelini C."/>
            <person name="Antonin V."/>
            <person name="Barry K.W."/>
            <person name="Bougher N.L."/>
            <person name="Buchanan P."/>
            <person name="Buyck B."/>
            <person name="Bense V."/>
            <person name="Catcheside P."/>
            <person name="Chovatia M."/>
            <person name="Cooper J."/>
            <person name="Damon W."/>
            <person name="Desjardin D."/>
            <person name="Finy P."/>
            <person name="Geml J."/>
            <person name="Haridas S."/>
            <person name="Hughes K."/>
            <person name="Justo A."/>
            <person name="Karasinski D."/>
            <person name="Kautmanova I."/>
            <person name="Kiss B."/>
            <person name="Kocsube S."/>
            <person name="Kotiranta H."/>
            <person name="LaButti K.M."/>
            <person name="Lechner B.E."/>
            <person name="Liimatainen K."/>
            <person name="Lipzen A."/>
            <person name="Lukacs Z."/>
            <person name="Mihaltcheva S."/>
            <person name="Morgado L.N."/>
            <person name="Niskanen T."/>
            <person name="Noordeloos M.E."/>
            <person name="Ohm R.A."/>
            <person name="Ortiz-Santana B."/>
            <person name="Ovrebo C."/>
            <person name="Racz N."/>
            <person name="Riley R."/>
            <person name="Savchenko A."/>
            <person name="Shiryaev A."/>
            <person name="Soop K."/>
            <person name="Spirin V."/>
            <person name="Szebenyi C."/>
            <person name="Tomsovsky M."/>
            <person name="Tulloss R.E."/>
            <person name="Uehling J."/>
            <person name="Grigoriev I.V."/>
            <person name="Vagvolgyi C."/>
            <person name="Papp T."/>
            <person name="Martin F.M."/>
            <person name="Miettinen O."/>
            <person name="Hibbett D.S."/>
            <person name="Nagy L.G."/>
        </authorList>
    </citation>
    <scope>NUCLEOTIDE SEQUENCE [LARGE SCALE GENOMIC DNA]</scope>
    <source>
        <strain evidence="1 2">NL-1719</strain>
    </source>
</reference>